<dbReference type="RefSeq" id="WP_035135608.1">
    <property type="nucleotide sequence ID" value="NZ_JRLV01000020.1"/>
</dbReference>
<feature type="transmembrane region" description="Helical" evidence="1">
    <location>
        <begin position="155"/>
        <end position="182"/>
    </location>
</feature>
<dbReference type="AlphaFoldDB" id="A0A0A2LSM3"/>
<feature type="domain" description="Urease accessory protein UreH-like transmembrane" evidence="2">
    <location>
        <begin position="5"/>
        <end position="203"/>
    </location>
</feature>
<feature type="transmembrane region" description="Helical" evidence="1">
    <location>
        <begin position="6"/>
        <end position="29"/>
    </location>
</feature>
<feature type="transmembrane region" description="Helical" evidence="1">
    <location>
        <begin position="194"/>
        <end position="217"/>
    </location>
</feature>
<dbReference type="Pfam" id="PF13386">
    <property type="entry name" value="DsbD_2"/>
    <property type="match status" value="1"/>
</dbReference>
<protein>
    <submittedName>
        <fullName evidence="3">Membrane protein</fullName>
    </submittedName>
</protein>
<dbReference type="InterPro" id="IPR039447">
    <property type="entry name" value="UreH-like_TM_dom"/>
</dbReference>
<evidence type="ECO:0000313" key="4">
    <source>
        <dbReference type="Proteomes" id="UP000030129"/>
    </source>
</evidence>
<evidence type="ECO:0000259" key="2">
    <source>
        <dbReference type="Pfam" id="PF13386"/>
    </source>
</evidence>
<gene>
    <name evidence="3" type="ORF">Q763_14840</name>
</gene>
<organism evidence="3 4">
    <name type="scientific">Flavobacterium beibuense F44-8</name>
    <dbReference type="NCBI Taxonomy" id="1406840"/>
    <lineage>
        <taxon>Bacteria</taxon>
        <taxon>Pseudomonadati</taxon>
        <taxon>Bacteroidota</taxon>
        <taxon>Flavobacteriia</taxon>
        <taxon>Flavobacteriales</taxon>
        <taxon>Flavobacteriaceae</taxon>
        <taxon>Flavobacterium</taxon>
    </lineage>
</organism>
<dbReference type="PANTHER" id="PTHR42208">
    <property type="entry name" value="HEAVY METAL TRANSPORTER-RELATED"/>
    <property type="match status" value="1"/>
</dbReference>
<keyword evidence="1" id="KW-0812">Transmembrane</keyword>
<evidence type="ECO:0000313" key="3">
    <source>
        <dbReference type="EMBL" id="KGO79150.1"/>
    </source>
</evidence>
<feature type="transmembrane region" description="Helical" evidence="1">
    <location>
        <begin position="41"/>
        <end position="62"/>
    </location>
</feature>
<proteinExistence type="predicted"/>
<dbReference type="PANTHER" id="PTHR42208:SF1">
    <property type="entry name" value="HEAVY METAL TRANSPORTER"/>
    <property type="match status" value="1"/>
</dbReference>
<evidence type="ECO:0000256" key="1">
    <source>
        <dbReference type="SAM" id="Phobius"/>
    </source>
</evidence>
<dbReference type="eggNOG" id="COG2836">
    <property type="taxonomic scope" value="Bacteria"/>
</dbReference>
<sequence length="233" mass="25184">MLYSALLLGLISSLHCMGMCGPIAMMLPVDRSNETKKTIQILLYHAGRLTAYGSLGLVFGLLGRGLYLAGMQQNMAIASGIIMITIIAIPEKKFAKYNFSKPVYKIISSVKSSLGAQFRKKTNKAIFVTGLLNGFLPCALVYAALFGAIAMQNALLGALFMVLYGLGTIPMMSAVVYVSTMLTSPFRNKINKLIPYAVAIIGVFFIVRGLGLGIPYISPGNTSLYVQEIPHCR</sequence>
<dbReference type="EMBL" id="JRLV01000020">
    <property type="protein sequence ID" value="KGO79150.1"/>
    <property type="molecule type" value="Genomic_DNA"/>
</dbReference>
<reference evidence="3 4" key="1">
    <citation type="submission" date="2013-09" db="EMBL/GenBank/DDBJ databases">
        <authorList>
            <person name="Zeng Z."/>
            <person name="Chen C."/>
        </authorList>
    </citation>
    <scope>NUCLEOTIDE SEQUENCE [LARGE SCALE GENOMIC DNA]</scope>
    <source>
        <strain evidence="3 4">F44-8</strain>
    </source>
</reference>
<feature type="transmembrane region" description="Helical" evidence="1">
    <location>
        <begin position="125"/>
        <end position="149"/>
    </location>
</feature>
<keyword evidence="4" id="KW-1185">Reference proteome</keyword>
<dbReference type="Proteomes" id="UP000030129">
    <property type="component" value="Unassembled WGS sequence"/>
</dbReference>
<dbReference type="STRING" id="1406840.Q763_14840"/>
<keyword evidence="1" id="KW-0472">Membrane</keyword>
<keyword evidence="1" id="KW-1133">Transmembrane helix</keyword>
<accession>A0A0A2LSM3</accession>
<comment type="caution">
    <text evidence="3">The sequence shown here is derived from an EMBL/GenBank/DDBJ whole genome shotgun (WGS) entry which is preliminary data.</text>
</comment>
<name>A0A0A2LSM3_9FLAO</name>